<dbReference type="GO" id="GO:0000287">
    <property type="term" value="F:magnesium ion binding"/>
    <property type="evidence" value="ECO:0007669"/>
    <property type="project" value="InterPro"/>
</dbReference>
<dbReference type="SFLD" id="SFLDG01019">
    <property type="entry name" value="Terpene_Cyclase_Like_1_C_Termi"/>
    <property type="match status" value="1"/>
</dbReference>
<organism evidence="7 8">
    <name type="scientific">Carpinus fangiana</name>
    <dbReference type="NCBI Taxonomy" id="176857"/>
    <lineage>
        <taxon>Eukaryota</taxon>
        <taxon>Viridiplantae</taxon>
        <taxon>Streptophyta</taxon>
        <taxon>Embryophyta</taxon>
        <taxon>Tracheophyta</taxon>
        <taxon>Spermatophyta</taxon>
        <taxon>Magnoliopsida</taxon>
        <taxon>eudicotyledons</taxon>
        <taxon>Gunneridae</taxon>
        <taxon>Pentapetalae</taxon>
        <taxon>rosids</taxon>
        <taxon>fabids</taxon>
        <taxon>Fagales</taxon>
        <taxon>Betulaceae</taxon>
        <taxon>Carpinus</taxon>
    </lineage>
</organism>
<dbReference type="SUPFAM" id="SSF48576">
    <property type="entry name" value="Terpenoid synthases"/>
    <property type="match status" value="1"/>
</dbReference>
<protein>
    <submittedName>
        <fullName evidence="7">Uncharacterized protein</fullName>
    </submittedName>
</protein>
<evidence type="ECO:0000259" key="5">
    <source>
        <dbReference type="Pfam" id="PF01397"/>
    </source>
</evidence>
<feature type="domain" description="Terpene synthase metal-binding" evidence="6">
    <location>
        <begin position="267"/>
        <end position="506"/>
    </location>
</feature>
<dbReference type="OrthoDB" id="1936865at2759"/>
<dbReference type="PANTHER" id="PTHR31225">
    <property type="entry name" value="OS04G0344100 PROTEIN-RELATED"/>
    <property type="match status" value="1"/>
</dbReference>
<dbReference type="FunFam" id="1.10.600.10:FF:000007">
    <property type="entry name" value="Isoprene synthase, chloroplastic"/>
    <property type="match status" value="1"/>
</dbReference>
<evidence type="ECO:0000256" key="2">
    <source>
        <dbReference type="ARBA" id="ARBA00022723"/>
    </source>
</evidence>
<dbReference type="InterPro" id="IPR008949">
    <property type="entry name" value="Isoprenoid_synthase_dom_sf"/>
</dbReference>
<accession>A0A5N6RFS7</accession>
<gene>
    <name evidence="7" type="ORF">FH972_016401</name>
</gene>
<keyword evidence="8" id="KW-1185">Reference proteome</keyword>
<dbReference type="GO" id="GO:0010333">
    <property type="term" value="F:terpene synthase activity"/>
    <property type="evidence" value="ECO:0007669"/>
    <property type="project" value="InterPro"/>
</dbReference>
<dbReference type="Proteomes" id="UP000327013">
    <property type="component" value="Chromosome 6"/>
</dbReference>
<dbReference type="InterPro" id="IPR005630">
    <property type="entry name" value="Terpene_synthase_metal-bd"/>
</dbReference>
<dbReference type="Pfam" id="PF01397">
    <property type="entry name" value="Terpene_synth"/>
    <property type="match status" value="1"/>
</dbReference>
<dbReference type="InterPro" id="IPR044814">
    <property type="entry name" value="Terpene_cyclase_plant_C1"/>
</dbReference>
<name>A0A5N6RFS7_9ROSI</name>
<evidence type="ECO:0000256" key="4">
    <source>
        <dbReference type="ARBA" id="ARBA00023239"/>
    </source>
</evidence>
<dbReference type="CDD" id="cd00684">
    <property type="entry name" value="Terpene_cyclase_plant_C1"/>
    <property type="match status" value="1"/>
</dbReference>
<dbReference type="InterPro" id="IPR034741">
    <property type="entry name" value="Terpene_cyclase-like_1_C"/>
</dbReference>
<dbReference type="Pfam" id="PF03936">
    <property type="entry name" value="Terpene_synth_C"/>
    <property type="match status" value="1"/>
</dbReference>
<keyword evidence="4" id="KW-0456">Lyase</keyword>
<dbReference type="SFLD" id="SFLDS00005">
    <property type="entry name" value="Isoprenoid_Synthase_Type_I"/>
    <property type="match status" value="1"/>
</dbReference>
<evidence type="ECO:0000259" key="6">
    <source>
        <dbReference type="Pfam" id="PF03936"/>
    </source>
</evidence>
<dbReference type="SUPFAM" id="SSF48239">
    <property type="entry name" value="Terpenoid cyclases/Protein prenyltransferases"/>
    <property type="match status" value="1"/>
</dbReference>
<feature type="domain" description="Terpene synthase N-terminal" evidence="5">
    <location>
        <begin position="35"/>
        <end position="209"/>
    </location>
</feature>
<reference evidence="7 8" key="1">
    <citation type="submission" date="2019-06" db="EMBL/GenBank/DDBJ databases">
        <title>A chromosomal-level reference genome of Carpinus fangiana (Coryloideae, Betulaceae).</title>
        <authorList>
            <person name="Yang X."/>
            <person name="Wang Z."/>
            <person name="Zhang L."/>
            <person name="Hao G."/>
            <person name="Liu J."/>
            <person name="Yang Y."/>
        </authorList>
    </citation>
    <scope>NUCLEOTIDE SEQUENCE [LARGE SCALE GENOMIC DNA]</scope>
    <source>
        <strain evidence="7">Cfa_2016G</strain>
        <tissue evidence="7">Leaf</tissue>
    </source>
</reference>
<keyword evidence="3" id="KW-0460">Magnesium</keyword>
<dbReference type="PANTHER" id="PTHR31225:SF94">
    <property type="entry name" value="ALPHA-FARNESENE SYNTHASE"/>
    <property type="match status" value="1"/>
</dbReference>
<dbReference type="AlphaFoldDB" id="A0A5N6RFS7"/>
<dbReference type="InterPro" id="IPR050148">
    <property type="entry name" value="Terpene_synthase-like"/>
</dbReference>
<evidence type="ECO:0000256" key="3">
    <source>
        <dbReference type="ARBA" id="ARBA00022842"/>
    </source>
</evidence>
<evidence type="ECO:0000313" key="7">
    <source>
        <dbReference type="EMBL" id="KAE8077883.1"/>
    </source>
</evidence>
<dbReference type="InterPro" id="IPR001906">
    <property type="entry name" value="Terpene_synth_N"/>
</dbReference>
<dbReference type="InterPro" id="IPR008930">
    <property type="entry name" value="Terpenoid_cyclase/PrenylTrfase"/>
</dbReference>
<sequence length="564" mass="65431">MDSKKPLLAEQQSPAKSEALDMIQQRRSANYKPNIWKYDYLQSLTSIYDGLEYKRRAEKLIEVVRSEFAEAFGLQAKLELIANVKKLGLAIYFDVEIKEALDSIASIKEKNPSQEQDLYAIALCFRLLRQHDYDVSQDMFSGFMDEQTGTFRKSTHENIKGMLELLEASYLALEGENILDEARHLSTAILKENTCNLDGNLAKQVAHALELPSQRRVQWFDVTWHINVYEKDDHMNPILLEFAKLNFNIIQATLQKDLRELSRWWRNLGVTENLNFARDRLVETFMCSVGFAFQPQNKCFRKWLTKVLNLIAIIDDVYDVYGTLEELNHFTTAVNRWDVTETQELPECMKICFLALYNTTNELDNEIQKKKYWNQLLPHLKKVWTDFCTALFVEAKWYNMGYTPSLQEYLSNAWISSSGSVMLVHALFCIEHEVEEEFENFLKKNQDLVYNISIIIRLCNDLGTSKAEIERGDASSSILCYMREANVSEEIARNHIKGMINKTWKKINGQCFTQLPMLQSFMNIAVNVARVAHWLYQDGDGFGVQDRETRTNILSLLVEPLTLS</sequence>
<comment type="cofactor">
    <cofactor evidence="1">
        <name>Mg(2+)</name>
        <dbReference type="ChEBI" id="CHEBI:18420"/>
    </cofactor>
</comment>
<proteinExistence type="predicted"/>
<keyword evidence="2" id="KW-0479">Metal-binding</keyword>
<evidence type="ECO:0000256" key="1">
    <source>
        <dbReference type="ARBA" id="ARBA00001946"/>
    </source>
</evidence>
<dbReference type="InterPro" id="IPR036965">
    <property type="entry name" value="Terpene_synth_N_sf"/>
</dbReference>
<dbReference type="Gene3D" id="1.50.10.130">
    <property type="entry name" value="Terpene synthase, N-terminal domain"/>
    <property type="match status" value="1"/>
</dbReference>
<dbReference type="EMBL" id="CM017326">
    <property type="protein sequence ID" value="KAE8077883.1"/>
    <property type="molecule type" value="Genomic_DNA"/>
</dbReference>
<dbReference type="GO" id="GO:0016102">
    <property type="term" value="P:diterpenoid biosynthetic process"/>
    <property type="evidence" value="ECO:0007669"/>
    <property type="project" value="InterPro"/>
</dbReference>
<evidence type="ECO:0000313" key="8">
    <source>
        <dbReference type="Proteomes" id="UP000327013"/>
    </source>
</evidence>
<dbReference type="Gene3D" id="1.10.600.10">
    <property type="entry name" value="Farnesyl Diphosphate Synthase"/>
    <property type="match status" value="1"/>
</dbReference>